<dbReference type="SUPFAM" id="SSF46589">
    <property type="entry name" value="tRNA-binding arm"/>
    <property type="match status" value="1"/>
</dbReference>
<evidence type="ECO:0000256" key="1">
    <source>
        <dbReference type="ARBA" id="ARBA00012840"/>
    </source>
</evidence>
<feature type="site" description="Important for serine binding" evidence="8">
    <location>
        <position position="394"/>
    </location>
</feature>
<feature type="domain" description="Aminoacyl-transfer RNA synthetases class-II family profile" evidence="10">
    <location>
        <begin position="180"/>
        <end position="419"/>
    </location>
</feature>
<evidence type="ECO:0000313" key="11">
    <source>
        <dbReference type="EMBL" id="OGL88318.1"/>
    </source>
</evidence>
<dbReference type="Gene3D" id="3.30.930.10">
    <property type="entry name" value="Bira Bifunctional Protein, Domain 2"/>
    <property type="match status" value="1"/>
</dbReference>
<dbReference type="InterPro" id="IPR010978">
    <property type="entry name" value="tRNA-bd_arm"/>
</dbReference>
<feature type="binding site" evidence="8">
    <location>
        <position position="270"/>
    </location>
    <ligand>
        <name>L-serine</name>
        <dbReference type="ChEBI" id="CHEBI:33384"/>
    </ligand>
</feature>
<dbReference type="InterPro" id="IPR006195">
    <property type="entry name" value="aa-tRNA-synth_II"/>
</dbReference>
<dbReference type="InterPro" id="IPR033729">
    <property type="entry name" value="SerRS_core"/>
</dbReference>
<evidence type="ECO:0000259" key="10">
    <source>
        <dbReference type="PROSITE" id="PS50862"/>
    </source>
</evidence>
<reference evidence="11 12" key="1">
    <citation type="journal article" date="2016" name="Nat. Commun.">
        <title>Thousands of microbial genomes shed light on interconnected biogeochemical processes in an aquifer system.</title>
        <authorList>
            <person name="Anantharaman K."/>
            <person name="Brown C.T."/>
            <person name="Hug L.A."/>
            <person name="Sharon I."/>
            <person name="Castelle C.J."/>
            <person name="Probst A.J."/>
            <person name="Thomas B.C."/>
            <person name="Singh A."/>
            <person name="Wilkins M.J."/>
            <person name="Karaoz U."/>
            <person name="Brodie E.L."/>
            <person name="Williams K.H."/>
            <person name="Hubbard S.S."/>
            <person name="Banfield J.F."/>
        </authorList>
    </citation>
    <scope>NUCLEOTIDE SEQUENCE [LARGE SCALE GENOMIC DNA]</scope>
</reference>
<protein>
    <recommendedName>
        <fullName evidence="1 7">Serine--tRNA ligase</fullName>
        <ecNumber evidence="1 7">6.1.1.11</ecNumber>
    </recommendedName>
</protein>
<dbReference type="InterPro" id="IPR042103">
    <property type="entry name" value="SerRS_1_N_sf"/>
</dbReference>
<dbReference type="EC" id="6.1.1.11" evidence="1 7"/>
<dbReference type="InterPro" id="IPR002314">
    <property type="entry name" value="aa-tRNA-synt_IIb"/>
</dbReference>
<dbReference type="EMBL" id="MGER01000038">
    <property type="protein sequence ID" value="OGL88318.1"/>
    <property type="molecule type" value="Genomic_DNA"/>
</dbReference>
<dbReference type="GO" id="GO:0004828">
    <property type="term" value="F:serine-tRNA ligase activity"/>
    <property type="evidence" value="ECO:0007669"/>
    <property type="project" value="UniProtKB-UniRule"/>
</dbReference>
<accession>A0A1F7VDV1</accession>
<dbReference type="Pfam" id="PF02403">
    <property type="entry name" value="Seryl_tRNA_N"/>
    <property type="match status" value="1"/>
</dbReference>
<name>A0A1F7VDV1_9BACT</name>
<dbReference type="Proteomes" id="UP000178264">
    <property type="component" value="Unassembled WGS sequence"/>
</dbReference>
<dbReference type="PANTHER" id="PTHR11778">
    <property type="entry name" value="SERYL-TRNA SYNTHETASE"/>
    <property type="match status" value="1"/>
</dbReference>
<evidence type="ECO:0000256" key="3">
    <source>
        <dbReference type="ARBA" id="ARBA00022741"/>
    </source>
</evidence>
<dbReference type="GO" id="GO:0005737">
    <property type="term" value="C:cytoplasm"/>
    <property type="evidence" value="ECO:0007669"/>
    <property type="project" value="UniProtKB-UniRule"/>
</dbReference>
<evidence type="ECO:0000256" key="5">
    <source>
        <dbReference type="ARBA" id="ARBA00022917"/>
    </source>
</evidence>
<dbReference type="SUPFAM" id="SSF55681">
    <property type="entry name" value="Class II aaRS and biotin synthetases"/>
    <property type="match status" value="1"/>
</dbReference>
<evidence type="ECO:0000313" key="12">
    <source>
        <dbReference type="Proteomes" id="UP000178264"/>
    </source>
</evidence>
<evidence type="ECO:0000256" key="6">
    <source>
        <dbReference type="ARBA" id="ARBA00023146"/>
    </source>
</evidence>
<feature type="binding site" evidence="8">
    <location>
        <position position="239"/>
    </location>
    <ligand>
        <name>L-serine</name>
        <dbReference type="ChEBI" id="CHEBI:33384"/>
    </ligand>
</feature>
<evidence type="ECO:0000256" key="9">
    <source>
        <dbReference type="PIRSR" id="PIRSR001529-2"/>
    </source>
</evidence>
<organism evidence="11 12">
    <name type="scientific">Candidatus Uhrbacteria bacterium RIFCSPLOWO2_02_FULL_49_11</name>
    <dbReference type="NCBI Taxonomy" id="1802409"/>
    <lineage>
        <taxon>Bacteria</taxon>
        <taxon>Candidatus Uhriibacteriota</taxon>
    </lineage>
</organism>
<feature type="binding site" evidence="8">
    <location>
        <position position="293"/>
    </location>
    <ligand>
        <name>L-serine</name>
        <dbReference type="ChEBI" id="CHEBI:33384"/>
    </ligand>
</feature>
<keyword evidence="3" id="KW-0547">Nucleotide-binding</keyword>
<keyword evidence="4 9" id="KW-0067">ATP-binding</keyword>
<dbReference type="PROSITE" id="PS50862">
    <property type="entry name" value="AA_TRNA_LIGASE_II"/>
    <property type="match status" value="1"/>
</dbReference>
<dbReference type="InterPro" id="IPR045864">
    <property type="entry name" value="aa-tRNA-synth_II/BPL/LPL"/>
</dbReference>
<evidence type="ECO:0000256" key="2">
    <source>
        <dbReference type="ARBA" id="ARBA00022598"/>
    </source>
</evidence>
<dbReference type="Pfam" id="PF00587">
    <property type="entry name" value="tRNA-synt_2b"/>
    <property type="match status" value="1"/>
</dbReference>
<dbReference type="AlphaFoldDB" id="A0A1F7VDV1"/>
<dbReference type="CDD" id="cd00770">
    <property type="entry name" value="SerRS_core"/>
    <property type="match status" value="1"/>
</dbReference>
<feature type="binding site" evidence="9">
    <location>
        <begin position="359"/>
        <end position="362"/>
    </location>
    <ligand>
        <name>ATP</name>
        <dbReference type="ChEBI" id="CHEBI:30616"/>
    </ligand>
</feature>
<dbReference type="PIRSF" id="PIRSF001529">
    <property type="entry name" value="Ser-tRNA-synth_IIa"/>
    <property type="match status" value="1"/>
</dbReference>
<dbReference type="Gene3D" id="1.10.287.40">
    <property type="entry name" value="Serine-tRNA synthetase, tRNA binding domain"/>
    <property type="match status" value="1"/>
</dbReference>
<dbReference type="GO" id="GO:0006434">
    <property type="term" value="P:seryl-tRNA aminoacylation"/>
    <property type="evidence" value="ECO:0007669"/>
    <property type="project" value="UniProtKB-UniRule"/>
</dbReference>
<sequence>MLDINFIRAYPDKVRWALEVKKINLDIDEFLNIDKKRNAALHELEELQRARNEIAARGKTSSLHLREEGKRIKQKIAEQEKRFGTLDEIYENFMVQMPIIPAPDTPIGNDERGNVEVKNWGHPPQFSFTPKDHVQIGRDLDLLDLEKGVKVSGYRGYYVKNEAVMLQMGVMMYALQKAIQSGFKPMIPPTLVNEFALFGSGYFKGKTYNPDTDEIYKIDNDEKETNGAVKKENKFLVGTAEPSLLAYYADDILEEKDLPLKICGFSQCYRSEIGSYGKDTKGIYRVHEFMKVELVCITKADVATADSMHEELIAFSRELHEDLGLPHRQLRICSGDLSTGKYKQYDMEAWIPSRQAYGETGSASNFLDWQSRRLNVRYRTNDGDIKYVYMLNDTALPSARILIAIIENYQHADGSIKVPEALVPYMNGIRTINRGSA</sequence>
<dbReference type="NCBIfam" id="TIGR00414">
    <property type="entry name" value="serS"/>
    <property type="match status" value="1"/>
</dbReference>
<feature type="binding site" evidence="9">
    <location>
        <begin position="286"/>
        <end position="289"/>
    </location>
    <ligand>
        <name>ATP</name>
        <dbReference type="ChEBI" id="CHEBI:30616"/>
    </ligand>
</feature>
<feature type="binding site" evidence="8">
    <location>
        <position position="392"/>
    </location>
    <ligand>
        <name>L-serine</name>
        <dbReference type="ChEBI" id="CHEBI:33384"/>
    </ligand>
</feature>
<evidence type="ECO:0000256" key="8">
    <source>
        <dbReference type="PIRSR" id="PIRSR001529-1"/>
    </source>
</evidence>
<keyword evidence="5" id="KW-0648">Protein biosynthesis</keyword>
<comment type="caution">
    <text evidence="11">The sequence shown here is derived from an EMBL/GenBank/DDBJ whole genome shotgun (WGS) entry which is preliminary data.</text>
</comment>
<dbReference type="GO" id="GO:0005524">
    <property type="term" value="F:ATP binding"/>
    <property type="evidence" value="ECO:0007669"/>
    <property type="project" value="UniProtKB-KW"/>
</dbReference>
<keyword evidence="6" id="KW-0030">Aminoacyl-tRNA synthetase</keyword>
<feature type="binding site" evidence="9">
    <location>
        <begin position="270"/>
        <end position="272"/>
    </location>
    <ligand>
        <name>ATP</name>
        <dbReference type="ChEBI" id="CHEBI:30616"/>
    </ligand>
</feature>
<evidence type="ECO:0000256" key="7">
    <source>
        <dbReference type="NCBIfam" id="TIGR00414"/>
    </source>
</evidence>
<dbReference type="InterPro" id="IPR015866">
    <property type="entry name" value="Ser-tRNA-synth_1_N"/>
</dbReference>
<keyword evidence="2 11" id="KW-0436">Ligase</keyword>
<gene>
    <name evidence="11" type="ORF">A3I42_04600</name>
</gene>
<evidence type="ECO:0000256" key="4">
    <source>
        <dbReference type="ARBA" id="ARBA00022840"/>
    </source>
</evidence>
<dbReference type="PRINTS" id="PR00981">
    <property type="entry name" value="TRNASYNTHSER"/>
</dbReference>
<dbReference type="InterPro" id="IPR002317">
    <property type="entry name" value="Ser-tRNA-ligase_type_1"/>
</dbReference>
<proteinExistence type="predicted"/>